<protein>
    <submittedName>
        <fullName evidence="1">Head-tail adaptor protein</fullName>
    </submittedName>
</protein>
<accession>A0ABW0SBJ8</accession>
<dbReference type="EMBL" id="JBHSNA010000004">
    <property type="protein sequence ID" value="MFC5566219.1"/>
    <property type="molecule type" value="Genomic_DNA"/>
</dbReference>
<dbReference type="Gene3D" id="2.40.10.270">
    <property type="entry name" value="Bacteriophage SPP1 head-tail adaptor protein"/>
    <property type="match status" value="1"/>
</dbReference>
<gene>
    <name evidence="1" type="ORF">ACFPOC_07260</name>
</gene>
<dbReference type="RefSeq" id="WP_209839178.1">
    <property type="nucleotide sequence ID" value="NZ_JAGGJP010000004.1"/>
</dbReference>
<dbReference type="Proteomes" id="UP001596056">
    <property type="component" value="Unassembled WGS sequence"/>
</dbReference>
<reference evidence="2" key="1">
    <citation type="journal article" date="2019" name="Int. J. Syst. Evol. Microbiol.">
        <title>The Global Catalogue of Microorganisms (GCM) 10K type strain sequencing project: providing services to taxonomists for standard genome sequencing and annotation.</title>
        <authorList>
            <consortium name="The Broad Institute Genomics Platform"/>
            <consortium name="The Broad Institute Genome Sequencing Center for Infectious Disease"/>
            <person name="Wu L."/>
            <person name="Ma J."/>
        </authorList>
    </citation>
    <scope>NUCLEOTIDE SEQUENCE [LARGE SCALE GENOMIC DNA]</scope>
    <source>
        <strain evidence="2">KACC 11588</strain>
    </source>
</reference>
<evidence type="ECO:0000313" key="2">
    <source>
        <dbReference type="Proteomes" id="UP001596056"/>
    </source>
</evidence>
<keyword evidence="2" id="KW-1185">Reference proteome</keyword>
<dbReference type="InterPro" id="IPR008767">
    <property type="entry name" value="Phage_SPP1_head-tail_adaptor"/>
</dbReference>
<sequence>MTARRIPATARPATPHLRRRLLLEEPLRQPDGLGGYTRAWTELGALWAEIAPGAARVTAEPAGTHVTTPLRITVRGAAPGASSRPRPGQRFRDGQRLYPIRLVTEADPQGRYLLVLASEEAAL</sequence>
<dbReference type="Pfam" id="PF05521">
    <property type="entry name" value="Phage_HCP"/>
    <property type="match status" value="1"/>
</dbReference>
<proteinExistence type="predicted"/>
<dbReference type="InterPro" id="IPR038666">
    <property type="entry name" value="SSP1_head-tail_sf"/>
</dbReference>
<evidence type="ECO:0000313" key="1">
    <source>
        <dbReference type="EMBL" id="MFC5566219.1"/>
    </source>
</evidence>
<organism evidence="1 2">
    <name type="scientific">Rubellimicrobium aerolatum</name>
    <dbReference type="NCBI Taxonomy" id="490979"/>
    <lineage>
        <taxon>Bacteria</taxon>
        <taxon>Pseudomonadati</taxon>
        <taxon>Pseudomonadota</taxon>
        <taxon>Alphaproteobacteria</taxon>
        <taxon>Rhodobacterales</taxon>
        <taxon>Roseobacteraceae</taxon>
        <taxon>Rubellimicrobium</taxon>
    </lineage>
</organism>
<name>A0ABW0SBJ8_9RHOB</name>
<comment type="caution">
    <text evidence="1">The sequence shown here is derived from an EMBL/GenBank/DDBJ whole genome shotgun (WGS) entry which is preliminary data.</text>
</comment>